<name>A0A5B8LND4_9SPHN</name>
<evidence type="ECO:0000313" key="2">
    <source>
        <dbReference type="Proteomes" id="UP000315673"/>
    </source>
</evidence>
<dbReference type="AlphaFoldDB" id="A0A5B8LND4"/>
<gene>
    <name evidence="1" type="ORF">FPZ24_13895</name>
</gene>
<keyword evidence="2" id="KW-1185">Reference proteome</keyword>
<dbReference type="OrthoDB" id="7211066at2"/>
<sequence length="150" mass="15290">MALFALLAALPAFAAAQDKPSNIDEAGKIVSQPARDIGAAKTKIPPVLERAAENPYTLSGLGTCGAMASKLGELDQALGPDFDDGPQKGDSLAKVGGKAVVNSLIPFRGVVREISGAAAADRALAAATDAGIAQRGFLRGVYQTRGCRGR</sequence>
<accession>A0A5B8LND4</accession>
<organism evidence="1 2">
    <name type="scientific">Sphingomonas panacisoli</name>
    <dbReference type="NCBI Taxonomy" id="1813879"/>
    <lineage>
        <taxon>Bacteria</taxon>
        <taxon>Pseudomonadati</taxon>
        <taxon>Pseudomonadota</taxon>
        <taxon>Alphaproteobacteria</taxon>
        <taxon>Sphingomonadales</taxon>
        <taxon>Sphingomonadaceae</taxon>
        <taxon>Sphingomonas</taxon>
    </lineage>
</organism>
<dbReference type="Proteomes" id="UP000315673">
    <property type="component" value="Chromosome"/>
</dbReference>
<protein>
    <submittedName>
        <fullName evidence="1">Uncharacterized protein</fullName>
    </submittedName>
</protein>
<dbReference type="EMBL" id="CP042306">
    <property type="protein sequence ID" value="QDZ09225.1"/>
    <property type="molecule type" value="Genomic_DNA"/>
</dbReference>
<reference evidence="1 2" key="1">
    <citation type="submission" date="2019-07" db="EMBL/GenBank/DDBJ databases">
        <title>Full genome sequence of Sphingomonas sp. 4R-6-7(HKS19).</title>
        <authorList>
            <person name="Im W.-T."/>
        </authorList>
    </citation>
    <scope>NUCLEOTIDE SEQUENCE [LARGE SCALE GENOMIC DNA]</scope>
    <source>
        <strain evidence="1 2">HKS19</strain>
    </source>
</reference>
<dbReference type="KEGG" id="spai:FPZ24_13895"/>
<evidence type="ECO:0000313" key="1">
    <source>
        <dbReference type="EMBL" id="QDZ09225.1"/>
    </source>
</evidence>
<proteinExistence type="predicted"/>